<dbReference type="PANTHER" id="PTHR43690">
    <property type="entry name" value="NARDILYSIN"/>
    <property type="match status" value="1"/>
</dbReference>
<dbReference type="RefSeq" id="WP_377332770.1">
    <property type="nucleotide sequence ID" value="NZ_JBHSGB010000006.1"/>
</dbReference>
<dbReference type="Proteomes" id="UP001595962">
    <property type="component" value="Unassembled WGS sequence"/>
</dbReference>
<evidence type="ECO:0000313" key="9">
    <source>
        <dbReference type="EMBL" id="MFC4654711.1"/>
    </source>
</evidence>
<keyword evidence="10" id="KW-1185">Reference proteome</keyword>
<comment type="caution">
    <text evidence="9">The sequence shown here is derived from an EMBL/GenBank/DDBJ whole genome shotgun (WGS) entry which is preliminary data.</text>
</comment>
<evidence type="ECO:0000256" key="6">
    <source>
        <dbReference type="SAM" id="MobiDB-lite"/>
    </source>
</evidence>
<feature type="domain" description="Peptidase M16 N-terminal" evidence="7">
    <location>
        <begin position="66"/>
        <end position="183"/>
    </location>
</feature>
<comment type="similarity">
    <text evidence="1">Belongs to the peptidase M16 family.</text>
</comment>
<dbReference type="InterPro" id="IPR011249">
    <property type="entry name" value="Metalloenz_LuxS/M16"/>
</dbReference>
<organism evidence="9 10">
    <name type="scientific">Rheinheimera marina</name>
    <dbReference type="NCBI Taxonomy" id="1774958"/>
    <lineage>
        <taxon>Bacteria</taxon>
        <taxon>Pseudomonadati</taxon>
        <taxon>Pseudomonadota</taxon>
        <taxon>Gammaproteobacteria</taxon>
        <taxon>Chromatiales</taxon>
        <taxon>Chromatiaceae</taxon>
        <taxon>Rheinheimera</taxon>
    </lineage>
</organism>
<name>A0ABV9JKD1_9GAMM</name>
<evidence type="ECO:0000313" key="10">
    <source>
        <dbReference type="Proteomes" id="UP001595962"/>
    </source>
</evidence>
<dbReference type="Pfam" id="PF00675">
    <property type="entry name" value="Peptidase_M16"/>
    <property type="match status" value="1"/>
</dbReference>
<feature type="region of interest" description="Disordered" evidence="6">
    <location>
        <begin position="475"/>
        <end position="494"/>
    </location>
</feature>
<evidence type="ECO:0000259" key="7">
    <source>
        <dbReference type="Pfam" id="PF00675"/>
    </source>
</evidence>
<accession>A0ABV9JKD1</accession>
<dbReference type="Pfam" id="PF05193">
    <property type="entry name" value="Peptidase_M16_C"/>
    <property type="match status" value="1"/>
</dbReference>
<evidence type="ECO:0000256" key="1">
    <source>
        <dbReference type="ARBA" id="ARBA00007261"/>
    </source>
</evidence>
<dbReference type="Gene3D" id="3.30.830.10">
    <property type="entry name" value="Metalloenzyme, LuxS/M16 peptidase-like"/>
    <property type="match status" value="2"/>
</dbReference>
<dbReference type="InterPro" id="IPR007863">
    <property type="entry name" value="Peptidase_M16_C"/>
</dbReference>
<keyword evidence="3" id="KW-0378">Hydrolase</keyword>
<evidence type="ECO:0000256" key="5">
    <source>
        <dbReference type="ARBA" id="ARBA00023049"/>
    </source>
</evidence>
<keyword evidence="5" id="KW-0482">Metalloprotease</keyword>
<dbReference type="InterPro" id="IPR050626">
    <property type="entry name" value="Peptidase_M16"/>
</dbReference>
<keyword evidence="4" id="KW-0862">Zinc</keyword>
<dbReference type="SUPFAM" id="SSF63411">
    <property type="entry name" value="LuxS/MPP-like metallohydrolase"/>
    <property type="match status" value="2"/>
</dbReference>
<evidence type="ECO:0000256" key="4">
    <source>
        <dbReference type="ARBA" id="ARBA00022833"/>
    </source>
</evidence>
<dbReference type="InterPro" id="IPR011765">
    <property type="entry name" value="Pept_M16_N"/>
</dbReference>
<gene>
    <name evidence="9" type="ORF">ACFO3I_06710</name>
</gene>
<evidence type="ECO:0000256" key="2">
    <source>
        <dbReference type="ARBA" id="ARBA00022670"/>
    </source>
</evidence>
<feature type="domain" description="Peptidase M16 C-terminal" evidence="8">
    <location>
        <begin position="221"/>
        <end position="403"/>
    </location>
</feature>
<dbReference type="PROSITE" id="PS51257">
    <property type="entry name" value="PROKAR_LIPOPROTEIN"/>
    <property type="match status" value="1"/>
</dbReference>
<sequence length="494" mass="54677">MLSRYWIVGLAAALAACNPKPTDPAKDSSDTAAVAEQLAKQAATAQSPVSFNVPLHYSTLENGLKVVISPDHTAPTAVVGVYYNIGFRNEPKNRTGFAHLFEHMMFQGSTNLGKMEFINLVTNNGGVLNGSTRFDYTNYFEIVPAHKLETMLWAEADRMKGLAITQDNLTNQQGVVKNEVKVNVLNQPYGGFPWLDMPQYAFDNWYNAHNFYGDLAHLDAATLEDVADFFKTYYAPNNAVVVVVGDVDTDSTLAMVKKYFAAIPKAELPEPPVLTELRQEQEKRFVKYDKLAPKPAFAFAYKMPERNTPEFYAMGIIDQLLVQGTDSLLHQELVKNREVTSSVGGGINYLLGNMFNYNGPMLWMSSFTHDEQHSTEQLVAAVDTVIGKLQEQPVAQADIDRALVKLRSALYDNMDELYGFGKLDLLASFALFDNNPARINELEAQFKAVTPELIKATVNEYLRPGNRTVLTLLPGEAPQQATPPAASGNEGAKQ</sequence>
<evidence type="ECO:0000259" key="8">
    <source>
        <dbReference type="Pfam" id="PF05193"/>
    </source>
</evidence>
<dbReference type="PANTHER" id="PTHR43690:SF17">
    <property type="entry name" value="PROTEIN YHJJ"/>
    <property type="match status" value="1"/>
</dbReference>
<dbReference type="EMBL" id="JBHSGB010000006">
    <property type="protein sequence ID" value="MFC4654711.1"/>
    <property type="molecule type" value="Genomic_DNA"/>
</dbReference>
<evidence type="ECO:0000256" key="3">
    <source>
        <dbReference type="ARBA" id="ARBA00022801"/>
    </source>
</evidence>
<protein>
    <submittedName>
        <fullName evidence="9">M16 family metallopeptidase</fullName>
    </submittedName>
</protein>
<reference evidence="10" key="1">
    <citation type="journal article" date="2019" name="Int. J. Syst. Evol. Microbiol.">
        <title>The Global Catalogue of Microorganisms (GCM) 10K type strain sequencing project: providing services to taxonomists for standard genome sequencing and annotation.</title>
        <authorList>
            <consortium name="The Broad Institute Genomics Platform"/>
            <consortium name="The Broad Institute Genome Sequencing Center for Infectious Disease"/>
            <person name="Wu L."/>
            <person name="Ma J."/>
        </authorList>
    </citation>
    <scope>NUCLEOTIDE SEQUENCE [LARGE SCALE GENOMIC DNA]</scope>
    <source>
        <strain evidence="10">DT28</strain>
    </source>
</reference>
<proteinExistence type="inferred from homology"/>
<keyword evidence="2" id="KW-0645">Protease</keyword>